<accession>A0A8U0AAG3</accession>
<evidence type="ECO:0000313" key="2">
    <source>
        <dbReference type="EMBL" id="UPM44787.1"/>
    </source>
</evidence>
<dbReference type="AlphaFoldDB" id="A0A8U0AAG3"/>
<dbReference type="Pfam" id="PF17648">
    <property type="entry name" value="Luciferase"/>
    <property type="match status" value="1"/>
</dbReference>
<organism evidence="2 3">
    <name type="scientific">Halocatena salina</name>
    <dbReference type="NCBI Taxonomy" id="2934340"/>
    <lineage>
        <taxon>Archaea</taxon>
        <taxon>Methanobacteriati</taxon>
        <taxon>Methanobacteriota</taxon>
        <taxon>Stenosarchaea group</taxon>
        <taxon>Halobacteria</taxon>
        <taxon>Halobacteriales</taxon>
        <taxon>Natronomonadaceae</taxon>
        <taxon>Halocatena</taxon>
    </lineage>
</organism>
<reference evidence="2" key="1">
    <citation type="submission" date="2022-04" db="EMBL/GenBank/DDBJ databases">
        <title>Halocatena sp. nov., isolated from a salt lake.</title>
        <authorList>
            <person name="Cui H.-L."/>
        </authorList>
    </citation>
    <scope>NUCLEOTIDE SEQUENCE</scope>
    <source>
        <strain evidence="2">AD-1</strain>
        <plasmid evidence="2">unnamed2</plasmid>
    </source>
</reference>
<keyword evidence="2" id="KW-0614">Plasmid</keyword>
<geneLocation type="plasmid" evidence="2 3">
    <name>unnamed2</name>
</geneLocation>
<dbReference type="EMBL" id="CP096021">
    <property type="protein sequence ID" value="UPM44787.1"/>
    <property type="molecule type" value="Genomic_DNA"/>
</dbReference>
<feature type="domain" description="Luciferase" evidence="1">
    <location>
        <begin position="31"/>
        <end position="96"/>
    </location>
</feature>
<name>A0A8U0AAG3_9EURY</name>
<dbReference type="KEGG" id="haad:MW046_15415"/>
<dbReference type="GeneID" id="71929464"/>
<protein>
    <submittedName>
        <fullName evidence="2">DUF5519 family protein</fullName>
    </submittedName>
</protein>
<dbReference type="RefSeq" id="WP_247995441.1">
    <property type="nucleotide sequence ID" value="NZ_CP096021.1"/>
</dbReference>
<dbReference type="InterPro" id="IPR040841">
    <property type="entry name" value="Luciferase_dom"/>
</dbReference>
<gene>
    <name evidence="2" type="ORF">MW046_15415</name>
</gene>
<evidence type="ECO:0000313" key="3">
    <source>
        <dbReference type="Proteomes" id="UP000831768"/>
    </source>
</evidence>
<evidence type="ECO:0000259" key="1">
    <source>
        <dbReference type="Pfam" id="PF17648"/>
    </source>
</evidence>
<proteinExistence type="predicted"/>
<dbReference type="Proteomes" id="UP000831768">
    <property type="component" value="Plasmid unnamed2"/>
</dbReference>
<sequence>MNPIESTVSAWSGVEVDSHDRGVGREFTLDGRQISHVHHGKLLDIPFDKCVRDVFIEEKRAEKHHVTPDFSDSWWMSYRTQSDEDVGGVFWLLRVACLYHVITMQKREEHSPGDRVDIDAALAESDMSDTLEDVFNEVSAA</sequence>
<keyword evidence="3" id="KW-1185">Reference proteome</keyword>